<dbReference type="AlphaFoldDB" id="A0A512B1F8"/>
<dbReference type="Gene3D" id="3.40.50.1820">
    <property type="entry name" value="alpha/beta hydrolase"/>
    <property type="match status" value="1"/>
</dbReference>
<dbReference type="SUPFAM" id="SSF53474">
    <property type="entry name" value="alpha/beta-Hydrolases"/>
    <property type="match status" value="1"/>
</dbReference>
<reference evidence="4 5" key="1">
    <citation type="submission" date="2019-07" db="EMBL/GenBank/DDBJ databases">
        <title>Whole genome shotgun sequence of Adhaeribacter aerolatus NBRC 106133.</title>
        <authorList>
            <person name="Hosoyama A."/>
            <person name="Uohara A."/>
            <person name="Ohji S."/>
            <person name="Ichikawa N."/>
        </authorList>
    </citation>
    <scope>NUCLEOTIDE SEQUENCE [LARGE SCALE GENOMIC DNA]</scope>
    <source>
        <strain evidence="4 5">NBRC 106133</strain>
    </source>
</reference>
<evidence type="ECO:0000313" key="4">
    <source>
        <dbReference type="EMBL" id="GEO05783.1"/>
    </source>
</evidence>
<evidence type="ECO:0000259" key="3">
    <source>
        <dbReference type="Pfam" id="PF00561"/>
    </source>
</evidence>
<gene>
    <name evidence="4" type="ORF">AAE02nite_34470</name>
</gene>
<dbReference type="PANTHER" id="PTHR43798">
    <property type="entry name" value="MONOACYLGLYCEROL LIPASE"/>
    <property type="match status" value="1"/>
</dbReference>
<organism evidence="4 5">
    <name type="scientific">Adhaeribacter aerolatus</name>
    <dbReference type="NCBI Taxonomy" id="670289"/>
    <lineage>
        <taxon>Bacteria</taxon>
        <taxon>Pseudomonadati</taxon>
        <taxon>Bacteroidota</taxon>
        <taxon>Cytophagia</taxon>
        <taxon>Cytophagales</taxon>
        <taxon>Hymenobacteraceae</taxon>
        <taxon>Adhaeribacter</taxon>
    </lineage>
</organism>
<dbReference type="InterPro" id="IPR000073">
    <property type="entry name" value="AB_hydrolase_1"/>
</dbReference>
<dbReference type="GO" id="GO:0016020">
    <property type="term" value="C:membrane"/>
    <property type="evidence" value="ECO:0007669"/>
    <property type="project" value="TreeGrafter"/>
</dbReference>
<proteinExistence type="predicted"/>
<comment type="caution">
    <text evidence="4">The sequence shown here is derived from an EMBL/GenBank/DDBJ whole genome shotgun (WGS) entry which is preliminary data.</text>
</comment>
<feature type="region of interest" description="Disordered" evidence="2">
    <location>
        <begin position="1"/>
        <end position="24"/>
    </location>
</feature>
<accession>A0A512B1F8</accession>
<protein>
    <recommendedName>
        <fullName evidence="3">AB hydrolase-1 domain-containing protein</fullName>
    </recommendedName>
</protein>
<dbReference type="Proteomes" id="UP000321532">
    <property type="component" value="Unassembled WGS sequence"/>
</dbReference>
<keyword evidence="1" id="KW-0378">Hydrolase</keyword>
<dbReference type="InterPro" id="IPR050266">
    <property type="entry name" value="AB_hydrolase_sf"/>
</dbReference>
<dbReference type="PANTHER" id="PTHR43798:SF31">
    <property type="entry name" value="AB HYDROLASE SUPERFAMILY PROTEIN YCLE"/>
    <property type="match status" value="1"/>
</dbReference>
<sequence>MLISPKPPPATLSTSLPPQQAPLPPAPPGVLLKQGYFKGEEGVQLFYRLVGFGKDTIVFIHGGGEGIESGGLEVEFLATKGYTFIEYDQRGMARSELVQDTSKLKVNNHVNDLESLRLYFKLQKMSLIAMSWGAAIMTYYAYQFPHQVRSLVYLSPMPPTAEFGRRRSIAMDSVLGSAKLKRLGELDSLMRKADSTTLRLLKKERSGITDPLYVADPKHLTRKRGNSDLYPDIAKQNRKNISVRRALGGEWDFRPLLKQINAPTLVIEGEKTSIPLDATKVFAEEIKGAKIILIPDSGHNSWFDQPKVLINNLDKFFRSIRKR</sequence>
<keyword evidence="5" id="KW-1185">Reference proteome</keyword>
<evidence type="ECO:0000313" key="5">
    <source>
        <dbReference type="Proteomes" id="UP000321532"/>
    </source>
</evidence>
<evidence type="ECO:0000256" key="1">
    <source>
        <dbReference type="ARBA" id="ARBA00022801"/>
    </source>
</evidence>
<dbReference type="InterPro" id="IPR029058">
    <property type="entry name" value="AB_hydrolase_fold"/>
</dbReference>
<feature type="compositionally biased region" description="Pro residues" evidence="2">
    <location>
        <begin position="1"/>
        <end position="10"/>
    </location>
</feature>
<dbReference type="Pfam" id="PF00561">
    <property type="entry name" value="Abhydrolase_1"/>
    <property type="match status" value="1"/>
</dbReference>
<dbReference type="GO" id="GO:0016787">
    <property type="term" value="F:hydrolase activity"/>
    <property type="evidence" value="ECO:0007669"/>
    <property type="project" value="UniProtKB-KW"/>
</dbReference>
<evidence type="ECO:0000256" key="2">
    <source>
        <dbReference type="SAM" id="MobiDB-lite"/>
    </source>
</evidence>
<dbReference type="EMBL" id="BJYS01000027">
    <property type="protein sequence ID" value="GEO05783.1"/>
    <property type="molecule type" value="Genomic_DNA"/>
</dbReference>
<feature type="domain" description="AB hydrolase-1" evidence="3">
    <location>
        <begin position="56"/>
        <end position="304"/>
    </location>
</feature>
<name>A0A512B1F8_9BACT</name>